<keyword evidence="6 7" id="KW-0012">Acyltransferase</keyword>
<dbReference type="EMBL" id="CAJJDM010000145">
    <property type="protein sequence ID" value="CAD8109672.1"/>
    <property type="molecule type" value="Genomic_DNA"/>
</dbReference>
<gene>
    <name evidence="9" type="ORF">PPRIM_AZ9-3.1.T1410102</name>
    <name evidence="10" type="ORF">PPRIM_AZ9-3.1.T1410104</name>
</gene>
<evidence type="ECO:0000256" key="4">
    <source>
        <dbReference type="ARBA" id="ARBA00022989"/>
    </source>
</evidence>
<keyword evidence="11" id="KW-1185">Reference proteome</keyword>
<dbReference type="EC" id="2.3.1.225" evidence="7"/>
<feature type="transmembrane region" description="Helical" evidence="7">
    <location>
        <begin position="181"/>
        <end position="206"/>
    </location>
</feature>
<comment type="caution">
    <text evidence="10">The sequence shown here is derived from an EMBL/GenBank/DDBJ whole genome shotgun (WGS) entry which is preliminary data.</text>
</comment>
<evidence type="ECO:0000256" key="6">
    <source>
        <dbReference type="ARBA" id="ARBA00023315"/>
    </source>
</evidence>
<evidence type="ECO:0000313" key="9">
    <source>
        <dbReference type="EMBL" id="CAD8109668.1"/>
    </source>
</evidence>
<dbReference type="Proteomes" id="UP000688137">
    <property type="component" value="Unassembled WGS sequence"/>
</dbReference>
<comment type="catalytic activity">
    <reaction evidence="7">
        <text>L-cysteinyl-[protein] + hexadecanoyl-CoA = S-hexadecanoyl-L-cysteinyl-[protein] + CoA</text>
        <dbReference type="Rhea" id="RHEA:36683"/>
        <dbReference type="Rhea" id="RHEA-COMP:10131"/>
        <dbReference type="Rhea" id="RHEA-COMP:11032"/>
        <dbReference type="ChEBI" id="CHEBI:29950"/>
        <dbReference type="ChEBI" id="CHEBI:57287"/>
        <dbReference type="ChEBI" id="CHEBI:57379"/>
        <dbReference type="ChEBI" id="CHEBI:74151"/>
        <dbReference type="EC" id="2.3.1.225"/>
    </reaction>
</comment>
<dbReference type="OMA" id="KEQCNIF"/>
<evidence type="ECO:0000256" key="5">
    <source>
        <dbReference type="ARBA" id="ARBA00023136"/>
    </source>
</evidence>
<dbReference type="Pfam" id="PF01529">
    <property type="entry name" value="DHHC"/>
    <property type="match status" value="1"/>
</dbReference>
<keyword evidence="2 7" id="KW-0808">Transferase</keyword>
<accession>A0A8S1Q270</accession>
<comment type="subcellular location">
    <subcellularLocation>
        <location evidence="1">Membrane</location>
        <topology evidence="1">Multi-pass membrane protein</topology>
    </subcellularLocation>
</comment>
<keyword evidence="5 7" id="KW-0472">Membrane</keyword>
<dbReference type="InterPro" id="IPR039859">
    <property type="entry name" value="PFA4/ZDH16/20/ERF2-like"/>
</dbReference>
<evidence type="ECO:0000256" key="2">
    <source>
        <dbReference type="ARBA" id="ARBA00022679"/>
    </source>
</evidence>
<sequence length="283" mass="33502">MAVPPQVYNLGNTCKRFLFSAELIGMLTLTIFENELTILIGIRLLIETIAAGYFYLQCSDSTGEPVVEQEDHELSQLSFSNQRGDDEQFESLTPDRNECQECKIIQSYRTKHCSKCQKCIPKYDHHCFWIGGCVGELNHRMYWLFLFFQCLLCFDGLFQFNKQFAYYSTYDEEFGNDEYKYQYFIILLIAATSFGFGIFTGVLLLYHTMLILTGKTTWEHTKREKISYLNFYPRYYHPYNYGYIQNIKLTFFHKGIQSHWIPPPKDQIKEQCDIFDNKYYSCC</sequence>
<comment type="similarity">
    <text evidence="7">Belongs to the DHHC palmitoyltransferase family.</text>
</comment>
<evidence type="ECO:0000256" key="7">
    <source>
        <dbReference type="RuleBase" id="RU079119"/>
    </source>
</evidence>
<protein>
    <recommendedName>
        <fullName evidence="7">Palmitoyltransferase</fullName>
        <ecNumber evidence="7">2.3.1.225</ecNumber>
    </recommendedName>
</protein>
<comment type="domain">
    <text evidence="7">The DHHC domain is required for palmitoyltransferase activity.</text>
</comment>
<dbReference type="AlphaFoldDB" id="A0A8S1Q270"/>
<organism evidence="10 11">
    <name type="scientific">Paramecium primaurelia</name>
    <dbReference type="NCBI Taxonomy" id="5886"/>
    <lineage>
        <taxon>Eukaryota</taxon>
        <taxon>Sar</taxon>
        <taxon>Alveolata</taxon>
        <taxon>Ciliophora</taxon>
        <taxon>Intramacronucleata</taxon>
        <taxon>Oligohymenophorea</taxon>
        <taxon>Peniculida</taxon>
        <taxon>Parameciidae</taxon>
        <taxon>Paramecium</taxon>
    </lineage>
</organism>
<evidence type="ECO:0000313" key="11">
    <source>
        <dbReference type="Proteomes" id="UP000688137"/>
    </source>
</evidence>
<dbReference type="InterPro" id="IPR001594">
    <property type="entry name" value="Palmitoyltrfase_DHHC"/>
</dbReference>
<evidence type="ECO:0000256" key="1">
    <source>
        <dbReference type="ARBA" id="ARBA00004141"/>
    </source>
</evidence>
<dbReference type="GO" id="GO:0019706">
    <property type="term" value="F:protein-cysteine S-palmitoyltransferase activity"/>
    <property type="evidence" value="ECO:0007669"/>
    <property type="project" value="UniProtKB-EC"/>
</dbReference>
<dbReference type="EMBL" id="CAJJDM010000145">
    <property type="protein sequence ID" value="CAD8109668.1"/>
    <property type="molecule type" value="Genomic_DNA"/>
</dbReference>
<evidence type="ECO:0000259" key="8">
    <source>
        <dbReference type="Pfam" id="PF01529"/>
    </source>
</evidence>
<name>A0A8S1Q270_PARPR</name>
<dbReference type="GO" id="GO:0016020">
    <property type="term" value="C:membrane"/>
    <property type="evidence" value="ECO:0007669"/>
    <property type="project" value="UniProtKB-SubCell"/>
</dbReference>
<feature type="transmembrane region" description="Helical" evidence="7">
    <location>
        <begin position="142"/>
        <end position="161"/>
    </location>
</feature>
<proteinExistence type="inferred from homology"/>
<feature type="domain" description="Palmitoyltransferase DHHC" evidence="8">
    <location>
        <begin position="95"/>
        <end position="223"/>
    </location>
</feature>
<evidence type="ECO:0000256" key="3">
    <source>
        <dbReference type="ARBA" id="ARBA00022692"/>
    </source>
</evidence>
<evidence type="ECO:0000313" key="10">
    <source>
        <dbReference type="EMBL" id="CAD8109672.1"/>
    </source>
</evidence>
<dbReference type="PROSITE" id="PS50216">
    <property type="entry name" value="DHHC"/>
    <property type="match status" value="1"/>
</dbReference>
<dbReference type="PANTHER" id="PTHR12246">
    <property type="entry name" value="PALMITOYLTRANSFERASE ZDHHC16"/>
    <property type="match status" value="1"/>
</dbReference>
<keyword evidence="3 7" id="KW-0812">Transmembrane</keyword>
<keyword evidence="4 7" id="KW-1133">Transmembrane helix</keyword>
<reference evidence="10" key="1">
    <citation type="submission" date="2021-01" db="EMBL/GenBank/DDBJ databases">
        <authorList>
            <consortium name="Genoscope - CEA"/>
            <person name="William W."/>
        </authorList>
    </citation>
    <scope>NUCLEOTIDE SEQUENCE</scope>
</reference>